<evidence type="ECO:0000256" key="1">
    <source>
        <dbReference type="SAM" id="MobiDB-lite"/>
    </source>
</evidence>
<proteinExistence type="predicted"/>
<dbReference type="AlphaFoldDB" id="A0A8G2BWY3"/>
<feature type="compositionally biased region" description="Polar residues" evidence="1">
    <location>
        <begin position="11"/>
        <end position="20"/>
    </location>
</feature>
<accession>A0A8G2BWY3</accession>
<gene>
    <name evidence="2" type="ORF">SAMN05444001_110110</name>
</gene>
<reference evidence="2 3" key="1">
    <citation type="submission" date="2016-10" db="EMBL/GenBank/DDBJ databases">
        <authorList>
            <person name="Varghese N."/>
            <person name="Submissions S."/>
        </authorList>
    </citation>
    <scope>NUCLEOTIDE SEQUENCE [LARGE SCALE GENOMIC DNA]</scope>
    <source>
        <strain evidence="2 3">DSM 29073</strain>
    </source>
</reference>
<dbReference type="RefSeq" id="WP_103983558.1">
    <property type="nucleotide sequence ID" value="NZ_FNVS01000010.1"/>
</dbReference>
<organism evidence="2 3">
    <name type="scientific">Parabacteroides chinchillae</name>
    <dbReference type="NCBI Taxonomy" id="871327"/>
    <lineage>
        <taxon>Bacteria</taxon>
        <taxon>Pseudomonadati</taxon>
        <taxon>Bacteroidota</taxon>
        <taxon>Bacteroidia</taxon>
        <taxon>Bacteroidales</taxon>
        <taxon>Tannerellaceae</taxon>
        <taxon>Parabacteroides</taxon>
    </lineage>
</organism>
<dbReference type="Pfam" id="PF11888">
    <property type="entry name" value="DUF3408"/>
    <property type="match status" value="1"/>
</dbReference>
<dbReference type="EMBL" id="FNVS01000010">
    <property type="protein sequence ID" value="SEF96029.1"/>
    <property type="molecule type" value="Genomic_DNA"/>
</dbReference>
<evidence type="ECO:0008006" key="4">
    <source>
        <dbReference type="Google" id="ProtNLM"/>
    </source>
</evidence>
<keyword evidence="3" id="KW-1185">Reference proteome</keyword>
<evidence type="ECO:0000313" key="2">
    <source>
        <dbReference type="EMBL" id="SEF96029.1"/>
    </source>
</evidence>
<comment type="caution">
    <text evidence="2">The sequence shown here is derived from an EMBL/GenBank/DDBJ whole genome shotgun (WGS) entry which is preliminary data.</text>
</comment>
<feature type="region of interest" description="Disordered" evidence="1">
    <location>
        <begin position="1"/>
        <end position="20"/>
    </location>
</feature>
<evidence type="ECO:0000313" key="3">
    <source>
        <dbReference type="Proteomes" id="UP000236725"/>
    </source>
</evidence>
<sequence length="92" mass="10730">MKGLRKLFRNTGKTTSSRTENGYSRYLEAKEIEVRQCVYISKETHGKIKRIVRTLSDGMTIGCYIDNVLKEHIELHRDEINARLRNSSPDLF</sequence>
<dbReference type="InterPro" id="IPR021823">
    <property type="entry name" value="DUF3408"/>
</dbReference>
<dbReference type="Proteomes" id="UP000236725">
    <property type="component" value="Unassembled WGS sequence"/>
</dbReference>
<protein>
    <recommendedName>
        <fullName evidence="4">DUF3408 domain-containing protein</fullName>
    </recommendedName>
</protein>
<name>A0A8G2BWY3_9BACT</name>